<dbReference type="Pfam" id="PF02016">
    <property type="entry name" value="Peptidase_S66"/>
    <property type="match status" value="1"/>
</dbReference>
<dbReference type="RefSeq" id="WP_400188547.1">
    <property type="nucleotide sequence ID" value="NZ_JBGORX010000008.1"/>
</dbReference>
<proteinExistence type="inferred from homology"/>
<organism evidence="8 9">
    <name type="scientific">Legionella lytica</name>
    <dbReference type="NCBI Taxonomy" id="96232"/>
    <lineage>
        <taxon>Bacteria</taxon>
        <taxon>Pseudomonadati</taxon>
        <taxon>Pseudomonadota</taxon>
        <taxon>Gammaproteobacteria</taxon>
        <taxon>Legionellales</taxon>
        <taxon>Legionellaceae</taxon>
        <taxon>Legionella</taxon>
    </lineage>
</organism>
<evidence type="ECO:0000256" key="4">
    <source>
        <dbReference type="ARBA" id="ARBA00022801"/>
    </source>
</evidence>
<accession>A0ABW8DAK4</accession>
<dbReference type="InterPro" id="IPR029062">
    <property type="entry name" value="Class_I_gatase-like"/>
</dbReference>
<dbReference type="Gene3D" id="3.50.30.60">
    <property type="entry name" value="LD-carboxypeptidase A C-terminal domain-like"/>
    <property type="match status" value="1"/>
</dbReference>
<evidence type="ECO:0000256" key="1">
    <source>
        <dbReference type="ARBA" id="ARBA00010233"/>
    </source>
</evidence>
<dbReference type="InterPro" id="IPR040449">
    <property type="entry name" value="Peptidase_S66_N"/>
</dbReference>
<evidence type="ECO:0000259" key="6">
    <source>
        <dbReference type="Pfam" id="PF02016"/>
    </source>
</evidence>
<protein>
    <submittedName>
        <fullName evidence="8">LD-carboxypeptidase</fullName>
    </submittedName>
</protein>
<evidence type="ECO:0000259" key="7">
    <source>
        <dbReference type="Pfam" id="PF17676"/>
    </source>
</evidence>
<evidence type="ECO:0000256" key="3">
    <source>
        <dbReference type="ARBA" id="ARBA00022670"/>
    </source>
</evidence>
<dbReference type="InterPro" id="IPR027478">
    <property type="entry name" value="LdcA_N"/>
</dbReference>
<feature type="domain" description="LD-carboxypeptidase N-terminal" evidence="6">
    <location>
        <begin position="13"/>
        <end position="129"/>
    </location>
</feature>
<keyword evidence="2" id="KW-0121">Carboxypeptidase</keyword>
<comment type="caution">
    <text evidence="8">The sequence shown here is derived from an EMBL/GenBank/DDBJ whole genome shotgun (WGS) entry which is preliminary data.</text>
</comment>
<dbReference type="SUPFAM" id="SSF141986">
    <property type="entry name" value="LD-carboxypeptidase A C-terminal domain-like"/>
    <property type="match status" value="1"/>
</dbReference>
<keyword evidence="3" id="KW-0645">Protease</keyword>
<dbReference type="InterPro" id="IPR040921">
    <property type="entry name" value="Peptidase_S66C"/>
</dbReference>
<dbReference type="InterPro" id="IPR027461">
    <property type="entry name" value="Carboxypeptidase_A_C_sf"/>
</dbReference>
<evidence type="ECO:0000313" key="8">
    <source>
        <dbReference type="EMBL" id="MFJ1269734.1"/>
    </source>
</evidence>
<keyword evidence="5" id="KW-0720">Serine protease</keyword>
<keyword evidence="9" id="KW-1185">Reference proteome</keyword>
<dbReference type="EMBL" id="JBGORX010000008">
    <property type="protein sequence ID" value="MFJ1269734.1"/>
    <property type="molecule type" value="Genomic_DNA"/>
</dbReference>
<name>A0ABW8DAK4_9GAMM</name>
<sequence>MNSLPILKPGDLVELIAPASRCTDQQLQELKELIHSWQLNCSVKDDIFAEDLFCANSDERRFHHLKNALLDSQAKALICVRGGYGTMRLIPRLANLQPPAQAKIFVGMSDITSLHLYLQQHWGWATIHGGATPDKFTAESINALKSLLFAERTSVDFYGLRPLNSLAQEHRIIQSTVTGGNLTLIQASIGTNWQLDGRGKIILLEEINERGYRVDRMLEHLRQANIFQGAVAVLFADFLGGDEANGTSLIQPVLQRFADDSAIPVVQMDGIGHGATNFPIPLATATQLHLGKEIHLSCSR</sequence>
<reference evidence="8 9" key="1">
    <citation type="submission" date="2024-08" db="EMBL/GenBank/DDBJ databases">
        <title>Draft Genome Sequence of Legionella lytica strain DSB2004, Isolated From a Fire Sprinkler System.</title>
        <authorList>
            <person name="Everhart A.D."/>
            <person name="Kidane D.T."/>
            <person name="Farone A.L."/>
            <person name="Farone M.B."/>
        </authorList>
    </citation>
    <scope>NUCLEOTIDE SEQUENCE [LARGE SCALE GENOMIC DNA]</scope>
    <source>
        <strain evidence="8 9">DSB2004</strain>
    </source>
</reference>
<dbReference type="CDD" id="cd07025">
    <property type="entry name" value="Peptidase_S66"/>
    <property type="match status" value="1"/>
</dbReference>
<dbReference type="InterPro" id="IPR003507">
    <property type="entry name" value="S66_fam"/>
</dbReference>
<comment type="similarity">
    <text evidence="1">Belongs to the peptidase S66 family.</text>
</comment>
<feature type="domain" description="LD-carboxypeptidase C-terminal" evidence="7">
    <location>
        <begin position="175"/>
        <end position="287"/>
    </location>
</feature>
<dbReference type="Proteomes" id="UP001615550">
    <property type="component" value="Unassembled WGS sequence"/>
</dbReference>
<dbReference type="SUPFAM" id="SSF52317">
    <property type="entry name" value="Class I glutamine amidotransferase-like"/>
    <property type="match status" value="1"/>
</dbReference>
<evidence type="ECO:0000313" key="9">
    <source>
        <dbReference type="Proteomes" id="UP001615550"/>
    </source>
</evidence>
<dbReference type="Gene3D" id="3.40.50.10740">
    <property type="entry name" value="Class I glutamine amidotransferase-like"/>
    <property type="match status" value="1"/>
</dbReference>
<dbReference type="PANTHER" id="PTHR30237">
    <property type="entry name" value="MURAMOYLTETRAPEPTIDE CARBOXYPEPTIDASE"/>
    <property type="match status" value="1"/>
</dbReference>
<dbReference type="PANTHER" id="PTHR30237:SF2">
    <property type="entry name" value="MUREIN TETRAPEPTIDE CARBOXYPEPTIDASE"/>
    <property type="match status" value="1"/>
</dbReference>
<evidence type="ECO:0000256" key="5">
    <source>
        <dbReference type="ARBA" id="ARBA00022825"/>
    </source>
</evidence>
<dbReference type="PIRSF" id="PIRSF028757">
    <property type="entry name" value="LD-carboxypeptidase"/>
    <property type="match status" value="1"/>
</dbReference>
<keyword evidence="4" id="KW-0378">Hydrolase</keyword>
<dbReference type="Pfam" id="PF17676">
    <property type="entry name" value="Peptidase_S66C"/>
    <property type="match status" value="1"/>
</dbReference>
<evidence type="ECO:0000256" key="2">
    <source>
        <dbReference type="ARBA" id="ARBA00022645"/>
    </source>
</evidence>
<gene>
    <name evidence="8" type="ORF">ACD661_14310</name>
</gene>